<evidence type="ECO:0008006" key="4">
    <source>
        <dbReference type="Google" id="ProtNLM"/>
    </source>
</evidence>
<dbReference type="Gramene" id="OMERI09G02360.1">
    <property type="protein sequence ID" value="OMERI09G02360.1"/>
    <property type="gene ID" value="OMERI09G02360"/>
</dbReference>
<keyword evidence="3" id="KW-1185">Reference proteome</keyword>
<feature type="region of interest" description="Disordered" evidence="1">
    <location>
        <begin position="81"/>
        <end position="121"/>
    </location>
</feature>
<dbReference type="HOGENOM" id="CLU_2041789_0_0_1"/>
<feature type="region of interest" description="Disordered" evidence="1">
    <location>
        <begin position="19"/>
        <end position="64"/>
    </location>
</feature>
<feature type="compositionally biased region" description="Low complexity" evidence="1">
    <location>
        <begin position="26"/>
        <end position="42"/>
    </location>
</feature>
<feature type="compositionally biased region" description="Basic and acidic residues" evidence="1">
    <location>
        <begin position="51"/>
        <end position="61"/>
    </location>
</feature>
<evidence type="ECO:0000313" key="2">
    <source>
        <dbReference type="EnsemblPlants" id="OMERI09G02360.1"/>
    </source>
</evidence>
<sequence>MVRGIRRAAAIPTRIRWPVTLSPEGSHSPPLSFLPSPNPAKGKGVGGGTARGEHGSWRERGSSSALLPFLPSKDLVEGRGRWGRRRARMPAAGATETGRMADGCAEAAINDDEGGAGSSAD</sequence>
<dbReference type="Proteomes" id="UP000008021">
    <property type="component" value="Chromosome 9"/>
</dbReference>
<reference evidence="2" key="1">
    <citation type="submission" date="2015-04" db="UniProtKB">
        <authorList>
            <consortium name="EnsemblPlants"/>
        </authorList>
    </citation>
    <scope>IDENTIFICATION</scope>
</reference>
<reference evidence="2" key="2">
    <citation type="submission" date="2018-05" db="EMBL/GenBank/DDBJ databases">
        <title>OmerRS3 (Oryza meridionalis Reference Sequence Version 3).</title>
        <authorList>
            <person name="Zhang J."/>
            <person name="Kudrna D."/>
            <person name="Lee S."/>
            <person name="Talag J."/>
            <person name="Welchert J."/>
            <person name="Wing R.A."/>
        </authorList>
    </citation>
    <scope>NUCLEOTIDE SEQUENCE [LARGE SCALE GENOMIC DNA]</scope>
    <source>
        <strain evidence="2">cv. OR44</strain>
    </source>
</reference>
<proteinExistence type="predicted"/>
<protein>
    <recommendedName>
        <fullName evidence="4">DUF834 domain-containing protein</fullName>
    </recommendedName>
</protein>
<dbReference type="EnsemblPlants" id="OMERI09G02360.1">
    <property type="protein sequence ID" value="OMERI09G02360.1"/>
    <property type="gene ID" value="OMERI09G02360"/>
</dbReference>
<organism evidence="2">
    <name type="scientific">Oryza meridionalis</name>
    <dbReference type="NCBI Taxonomy" id="40149"/>
    <lineage>
        <taxon>Eukaryota</taxon>
        <taxon>Viridiplantae</taxon>
        <taxon>Streptophyta</taxon>
        <taxon>Embryophyta</taxon>
        <taxon>Tracheophyta</taxon>
        <taxon>Spermatophyta</taxon>
        <taxon>Magnoliopsida</taxon>
        <taxon>Liliopsida</taxon>
        <taxon>Poales</taxon>
        <taxon>Poaceae</taxon>
        <taxon>BOP clade</taxon>
        <taxon>Oryzoideae</taxon>
        <taxon>Oryzeae</taxon>
        <taxon>Oryzinae</taxon>
        <taxon>Oryza</taxon>
    </lineage>
</organism>
<name>A0A0E0EQ25_9ORYZ</name>
<evidence type="ECO:0000256" key="1">
    <source>
        <dbReference type="SAM" id="MobiDB-lite"/>
    </source>
</evidence>
<evidence type="ECO:0000313" key="3">
    <source>
        <dbReference type="Proteomes" id="UP000008021"/>
    </source>
</evidence>
<accession>A0A0E0EQ25</accession>
<dbReference type="AlphaFoldDB" id="A0A0E0EQ25"/>